<feature type="coiled-coil region" evidence="1">
    <location>
        <begin position="93"/>
        <end position="120"/>
    </location>
</feature>
<feature type="region of interest" description="Disordered" evidence="2">
    <location>
        <begin position="174"/>
        <end position="233"/>
    </location>
</feature>
<dbReference type="Proteomes" id="UP000302218">
    <property type="component" value="Chromosome"/>
</dbReference>
<reference evidence="4" key="1">
    <citation type="submission" date="2019-05" db="EMBL/GenBank/DDBJ databases">
        <title>Genome sequence and methylation pattern of the halophilic Archaeon Natrinema versiforme BOL5-4.</title>
        <authorList>
            <person name="DasSarma P."/>
            <person name="Anton B.P."/>
            <person name="DasSarma S.L."/>
            <person name="Martinez F.L."/>
            <person name="Guzman D."/>
            <person name="Roberts R.J."/>
            <person name="DasSarma S."/>
        </authorList>
    </citation>
    <scope>NUCLEOTIDE SEQUENCE [LARGE SCALE GENOMIC DNA]</scope>
    <source>
        <strain evidence="4">BOL5-4</strain>
    </source>
</reference>
<dbReference type="OrthoDB" id="170871at2157"/>
<dbReference type="RefSeq" id="WP_138243540.1">
    <property type="nucleotide sequence ID" value="NZ_CP040330.1"/>
</dbReference>
<dbReference type="KEGG" id="nvr:FEJ81_01135"/>
<accession>A0A4V1FXL7</accession>
<dbReference type="EMBL" id="CP040330">
    <property type="protein sequence ID" value="QCS41018.1"/>
    <property type="molecule type" value="Genomic_DNA"/>
</dbReference>
<gene>
    <name evidence="3" type="ORF">FEJ81_01135</name>
</gene>
<organism evidence="3 4">
    <name type="scientific">Natrinema versiforme</name>
    <dbReference type="NCBI Taxonomy" id="88724"/>
    <lineage>
        <taxon>Archaea</taxon>
        <taxon>Methanobacteriati</taxon>
        <taxon>Methanobacteriota</taxon>
        <taxon>Stenosarchaea group</taxon>
        <taxon>Halobacteria</taxon>
        <taxon>Halobacteriales</taxon>
        <taxon>Natrialbaceae</taxon>
        <taxon>Natrinema</taxon>
    </lineage>
</organism>
<protein>
    <submittedName>
        <fullName evidence="3">Uncharacterized protein</fullName>
    </submittedName>
</protein>
<evidence type="ECO:0000256" key="1">
    <source>
        <dbReference type="SAM" id="Coils"/>
    </source>
</evidence>
<evidence type="ECO:0000256" key="2">
    <source>
        <dbReference type="SAM" id="MobiDB-lite"/>
    </source>
</evidence>
<sequence>MNRTTSITLAAILVVATVAVPLAAASVASSGGVQDETDASEANESIKPGERFAAAIGVQNAEIEGNVSERAFGVRIANAASNGTKAAIVAEHHETADARLEELEDRLETLNESREAGNLSEGRYRAEVAKTVAEMQSIERRATTAETTAAELPPDALAANGIDLESIRTLRERAGELGGPDTAAIARSIAGDDIDRSSGSEPGVGGPSDGPVDDRPGDQAGDRNGTVAGPTGE</sequence>
<dbReference type="GeneID" id="40263832"/>
<dbReference type="AlphaFoldDB" id="A0A4V1FXL7"/>
<evidence type="ECO:0000313" key="4">
    <source>
        <dbReference type="Proteomes" id="UP000302218"/>
    </source>
</evidence>
<name>A0A4V1FXL7_9EURY</name>
<proteinExistence type="predicted"/>
<keyword evidence="1" id="KW-0175">Coiled coil</keyword>
<feature type="compositionally biased region" description="Basic and acidic residues" evidence="2">
    <location>
        <begin position="212"/>
        <end position="221"/>
    </location>
</feature>
<evidence type="ECO:0000313" key="3">
    <source>
        <dbReference type="EMBL" id="QCS41018.1"/>
    </source>
</evidence>